<evidence type="ECO:0000313" key="15">
    <source>
        <dbReference type="Proteomes" id="UP000633365"/>
    </source>
</evidence>
<gene>
    <name evidence="14" type="ORF">JKK62_17055</name>
</gene>
<feature type="transmembrane region" description="Helical" evidence="11">
    <location>
        <begin position="424"/>
        <end position="445"/>
    </location>
</feature>
<dbReference type="Pfam" id="PF00069">
    <property type="entry name" value="Pkinase"/>
    <property type="match status" value="1"/>
</dbReference>
<evidence type="ECO:0000256" key="9">
    <source>
        <dbReference type="PROSITE-ProRule" id="PRU10141"/>
    </source>
</evidence>
<dbReference type="Gene3D" id="2.60.120.260">
    <property type="entry name" value="Galactose-binding domain-like"/>
    <property type="match status" value="1"/>
</dbReference>
<dbReference type="InterPro" id="IPR057561">
    <property type="entry name" value="NADase_transloc"/>
</dbReference>
<dbReference type="Gene3D" id="1.10.510.10">
    <property type="entry name" value="Transferase(Phosphotransferase) domain 1"/>
    <property type="match status" value="1"/>
</dbReference>
<dbReference type="PROSITE" id="PS50011">
    <property type="entry name" value="PROTEIN_KINASE_DOM"/>
    <property type="match status" value="1"/>
</dbReference>
<keyword evidence="7" id="KW-0675">Receptor</keyword>
<dbReference type="InterPro" id="IPR011009">
    <property type="entry name" value="Kinase-like_dom_sf"/>
</dbReference>
<feature type="domain" description="Protein kinase" evidence="12">
    <location>
        <begin position="43"/>
        <end position="346"/>
    </location>
</feature>
<evidence type="ECO:0000256" key="8">
    <source>
        <dbReference type="ARBA" id="ARBA00023295"/>
    </source>
</evidence>
<keyword evidence="11" id="KW-1133">Transmembrane helix</keyword>
<evidence type="ECO:0000259" key="12">
    <source>
        <dbReference type="PROSITE" id="PS50011"/>
    </source>
</evidence>
<dbReference type="AlphaFoldDB" id="A0A934WUS0"/>
<keyword evidence="15" id="KW-1185">Reference proteome</keyword>
<dbReference type="InterPro" id="IPR000719">
    <property type="entry name" value="Prot_kinase_dom"/>
</dbReference>
<organism evidence="14 15">
    <name type="scientific">Ruminococcus difficilis</name>
    <dbReference type="NCBI Taxonomy" id="2763069"/>
    <lineage>
        <taxon>Bacteria</taxon>
        <taxon>Bacillati</taxon>
        <taxon>Bacillota</taxon>
        <taxon>Clostridia</taxon>
        <taxon>Eubacteriales</taxon>
        <taxon>Oscillospiraceae</taxon>
        <taxon>Ruminococcus</taxon>
    </lineage>
</organism>
<dbReference type="InterPro" id="IPR000421">
    <property type="entry name" value="FA58C"/>
</dbReference>
<evidence type="ECO:0000313" key="14">
    <source>
        <dbReference type="EMBL" id="MBK6090322.1"/>
    </source>
</evidence>
<evidence type="ECO:0000256" key="3">
    <source>
        <dbReference type="ARBA" id="ARBA00022679"/>
    </source>
</evidence>
<dbReference type="PROSITE" id="PS00107">
    <property type="entry name" value="PROTEIN_KINASE_ATP"/>
    <property type="match status" value="1"/>
</dbReference>
<dbReference type="InterPro" id="IPR017441">
    <property type="entry name" value="Protein_kinase_ATP_BS"/>
</dbReference>
<dbReference type="PANTHER" id="PTHR43289:SF6">
    <property type="entry name" value="SERINE_THREONINE-PROTEIN KINASE NEKL-3"/>
    <property type="match status" value="1"/>
</dbReference>
<keyword evidence="8" id="KW-0378">Hydrolase</keyword>
<dbReference type="GO" id="GO:0016020">
    <property type="term" value="C:membrane"/>
    <property type="evidence" value="ECO:0007669"/>
    <property type="project" value="UniProtKB-SubCell"/>
</dbReference>
<keyword evidence="11" id="KW-0812">Transmembrane</keyword>
<dbReference type="GO" id="GO:0005524">
    <property type="term" value="F:ATP binding"/>
    <property type="evidence" value="ECO:0007669"/>
    <property type="project" value="UniProtKB-UniRule"/>
</dbReference>
<sequence length="649" mass="72334">MSNYCYSCMNEIDGSYCPYCNKENVADSVVYRLKPGTVLNKKILVGNCIGEGGFGITYIGRDLTLDRRVAVKEYFPNGYVNRNNNVSQLVSATTDNQVSFFKKGLQNFLEEARKIAKLTNVSGIVDVREYFEENGTAYIVMEYLDGINLSAYLRQNGIFKPETIFQLMLPITYSLQKMHEEGIIHRDISPDNIMYLTDGTLKLTDFGSARYFSNAQKEMSVVVKQGYAPEEQYSKNGDQGPWTDVYGLCATMYKCITGKIPVDAVDRIKQDTLIPPSELGIQIPEPMQVTLMYGLAVFKNDRCKSMQELSYLMEKALANENIQVESADYYHRLNQTMIANSSTTFMQDFDNAINNRGNFNRQEVDPQSVHRNTGGYSYNRYTGQPDPYGYDNRYRDPSPGYQPPYNDPRQSQQNQNKNSGKTPIIIAVTVFLCVSLIAGTVIYLFMKYDTQPKDETITTATEIITVVETTANDSQEDSDDSAPDPAPAPQPKKTTPTEPPAPVRATPQTTASASDVLGDQAGHNYHPSNVLSNDGTCWCPKEGSGVGEWIKLDFGESKKINGLDIVNGYAGSEEQYKANSKVTKIRIEFSNGNSVTKSLSVKSVSNRKDSQHISFNSVTTSSVKITILSIEKGKECDDTCITYISETSP</sequence>
<evidence type="ECO:0000256" key="11">
    <source>
        <dbReference type="SAM" id="Phobius"/>
    </source>
</evidence>
<keyword evidence="6 9" id="KW-0067">ATP-binding</keyword>
<feature type="region of interest" description="Disordered" evidence="10">
    <location>
        <begin position="470"/>
        <end position="527"/>
    </location>
</feature>
<evidence type="ECO:0000256" key="5">
    <source>
        <dbReference type="ARBA" id="ARBA00022777"/>
    </source>
</evidence>
<dbReference type="GO" id="GO:0004674">
    <property type="term" value="F:protein serine/threonine kinase activity"/>
    <property type="evidence" value="ECO:0007669"/>
    <property type="project" value="UniProtKB-EC"/>
</dbReference>
<accession>A0A934WUS0</accession>
<evidence type="ECO:0000256" key="4">
    <source>
        <dbReference type="ARBA" id="ARBA00022741"/>
    </source>
</evidence>
<dbReference type="PROSITE" id="PS50022">
    <property type="entry name" value="FA58C_3"/>
    <property type="match status" value="1"/>
</dbReference>
<feature type="compositionally biased region" description="Polar residues" evidence="10">
    <location>
        <begin position="369"/>
        <end position="382"/>
    </location>
</feature>
<dbReference type="RefSeq" id="WP_186833503.1">
    <property type="nucleotide sequence ID" value="NZ_JAEQMG010000201.1"/>
</dbReference>
<dbReference type="CDD" id="cd14014">
    <property type="entry name" value="STKc_PknB_like"/>
    <property type="match status" value="1"/>
</dbReference>
<proteinExistence type="predicted"/>
<comment type="caution">
    <text evidence="14">The sequence shown here is derived from an EMBL/GenBank/DDBJ whole genome shotgun (WGS) entry which is preliminary data.</text>
</comment>
<dbReference type="EMBL" id="JAEQMG010000201">
    <property type="protein sequence ID" value="MBK6090322.1"/>
    <property type="molecule type" value="Genomic_DNA"/>
</dbReference>
<evidence type="ECO:0000259" key="13">
    <source>
        <dbReference type="PROSITE" id="PS50022"/>
    </source>
</evidence>
<evidence type="ECO:0000256" key="10">
    <source>
        <dbReference type="SAM" id="MobiDB-lite"/>
    </source>
</evidence>
<dbReference type="SUPFAM" id="SSF49785">
    <property type="entry name" value="Galactose-binding domain-like"/>
    <property type="match status" value="1"/>
</dbReference>
<name>A0A934WUS0_9FIRM</name>
<dbReference type="Proteomes" id="UP000633365">
    <property type="component" value="Unassembled WGS sequence"/>
</dbReference>
<reference evidence="14" key="1">
    <citation type="submission" date="2021-01" db="EMBL/GenBank/DDBJ databases">
        <title>Genome public.</title>
        <authorList>
            <person name="Liu C."/>
            <person name="Sun Q."/>
        </authorList>
    </citation>
    <scope>NUCLEOTIDE SEQUENCE</scope>
    <source>
        <strain evidence="14">M6</strain>
    </source>
</reference>
<keyword evidence="4 9" id="KW-0547">Nucleotide-binding</keyword>
<comment type="subcellular location">
    <subcellularLocation>
        <location evidence="1">Membrane</location>
        <topology evidence="1">Single-pass type I membrane protein</topology>
    </subcellularLocation>
</comment>
<dbReference type="Pfam" id="PF25302">
    <property type="entry name" value="NADase_transloc"/>
    <property type="match status" value="1"/>
</dbReference>
<feature type="domain" description="F5/8 type C" evidence="13">
    <location>
        <begin position="494"/>
        <end position="594"/>
    </location>
</feature>
<feature type="binding site" evidence="9">
    <location>
        <position position="72"/>
    </location>
    <ligand>
        <name>ATP</name>
        <dbReference type="ChEBI" id="CHEBI:30616"/>
    </ligand>
</feature>
<keyword evidence="8" id="KW-0326">Glycosidase</keyword>
<dbReference type="GO" id="GO:0016798">
    <property type="term" value="F:hydrolase activity, acting on glycosyl bonds"/>
    <property type="evidence" value="ECO:0007669"/>
    <property type="project" value="UniProtKB-KW"/>
</dbReference>
<evidence type="ECO:0000256" key="6">
    <source>
        <dbReference type="ARBA" id="ARBA00022840"/>
    </source>
</evidence>
<evidence type="ECO:0000256" key="7">
    <source>
        <dbReference type="ARBA" id="ARBA00023170"/>
    </source>
</evidence>
<dbReference type="InterPro" id="IPR008266">
    <property type="entry name" value="Tyr_kinase_AS"/>
</dbReference>
<feature type="region of interest" description="Disordered" evidence="10">
    <location>
        <begin position="356"/>
        <end position="418"/>
    </location>
</feature>
<keyword evidence="3" id="KW-0808">Transferase</keyword>
<dbReference type="SUPFAM" id="SSF56112">
    <property type="entry name" value="Protein kinase-like (PK-like)"/>
    <property type="match status" value="1"/>
</dbReference>
<keyword evidence="11" id="KW-0472">Membrane</keyword>
<protein>
    <recommendedName>
        <fullName evidence="2">non-specific serine/threonine protein kinase</fullName>
        <ecNumber evidence="2">2.7.11.1</ecNumber>
    </recommendedName>
</protein>
<dbReference type="Gene3D" id="3.30.200.20">
    <property type="entry name" value="Phosphorylase Kinase, domain 1"/>
    <property type="match status" value="1"/>
</dbReference>
<dbReference type="PROSITE" id="PS00109">
    <property type="entry name" value="PROTEIN_KINASE_TYR"/>
    <property type="match status" value="1"/>
</dbReference>
<dbReference type="NCBIfam" id="NF047619">
    <property type="entry name" value="NADase_discoid"/>
    <property type="match status" value="1"/>
</dbReference>
<evidence type="ECO:0000256" key="1">
    <source>
        <dbReference type="ARBA" id="ARBA00004479"/>
    </source>
</evidence>
<keyword evidence="5 14" id="KW-0418">Kinase</keyword>
<dbReference type="PANTHER" id="PTHR43289">
    <property type="entry name" value="MITOGEN-ACTIVATED PROTEIN KINASE KINASE KINASE 20-RELATED"/>
    <property type="match status" value="1"/>
</dbReference>
<dbReference type="InterPro" id="IPR008979">
    <property type="entry name" value="Galactose-bd-like_sf"/>
</dbReference>
<dbReference type="EC" id="2.7.11.1" evidence="2"/>
<evidence type="ECO:0000256" key="2">
    <source>
        <dbReference type="ARBA" id="ARBA00012513"/>
    </source>
</evidence>